<dbReference type="AlphaFoldDB" id="A0A845PUD6"/>
<feature type="compositionally biased region" description="Low complexity" evidence="1">
    <location>
        <begin position="71"/>
        <end position="94"/>
    </location>
</feature>
<evidence type="ECO:0000313" key="3">
    <source>
        <dbReference type="Proteomes" id="UP000553459"/>
    </source>
</evidence>
<keyword evidence="3" id="KW-1185">Reference proteome</keyword>
<feature type="region of interest" description="Disordered" evidence="1">
    <location>
        <begin position="69"/>
        <end position="94"/>
    </location>
</feature>
<dbReference type="Proteomes" id="UP000553459">
    <property type="component" value="Unassembled WGS sequence"/>
</dbReference>
<dbReference type="RefSeq" id="WP_166518289.1">
    <property type="nucleotide sequence ID" value="NZ_JAAABJ010000017.1"/>
</dbReference>
<protein>
    <submittedName>
        <fullName evidence="2">Uncharacterized protein</fullName>
    </submittedName>
</protein>
<comment type="caution">
    <text evidence="2">The sequence shown here is derived from an EMBL/GenBank/DDBJ whole genome shotgun (WGS) entry which is preliminary data.</text>
</comment>
<evidence type="ECO:0000313" key="2">
    <source>
        <dbReference type="EMBL" id="NAW49868.1"/>
    </source>
</evidence>
<dbReference type="EMBL" id="JAAABJ010000017">
    <property type="protein sequence ID" value="NAW49868.1"/>
    <property type="molecule type" value="Genomic_DNA"/>
</dbReference>
<proteinExistence type="predicted"/>
<feature type="non-terminal residue" evidence="2">
    <location>
        <position position="136"/>
    </location>
</feature>
<reference evidence="2 3" key="1">
    <citation type="submission" date="2019-11" db="EMBL/GenBank/DDBJ databases">
        <title>Characterization of Elizabethkingia argenteiflava sp. nov., isolated from inner surface of Soybean Pods.</title>
        <authorList>
            <person name="Mo S."/>
        </authorList>
    </citation>
    <scope>NUCLEOTIDE SEQUENCE [LARGE SCALE GENOMIC DNA]</scope>
    <source>
        <strain evidence="2 3">YB22</strain>
    </source>
</reference>
<feature type="non-terminal residue" evidence="2">
    <location>
        <position position="1"/>
    </location>
</feature>
<sequence>QWIGNQYMSDSQIKQHKIPGEHDWNRSSSYNVGGQTATQWFPKAQYVDLVAGSSPQDVAQRICNGAYVTESGNPSSPTSSTSGSSSGVSSSDVSPLLQGEMSFEELVGSICNGIDLLFLTKRSTVVVDDFESIFAE</sequence>
<gene>
    <name evidence="2" type="ORF">GNY06_00075</name>
</gene>
<name>A0A845PUD6_9FLAO</name>
<evidence type="ECO:0000256" key="1">
    <source>
        <dbReference type="SAM" id="MobiDB-lite"/>
    </source>
</evidence>
<accession>A0A845PUD6</accession>
<organism evidence="2 3">
    <name type="scientific">Elizabethkingia argenteiflava</name>
    <dbReference type="NCBI Taxonomy" id="2681556"/>
    <lineage>
        <taxon>Bacteria</taxon>
        <taxon>Pseudomonadati</taxon>
        <taxon>Bacteroidota</taxon>
        <taxon>Flavobacteriia</taxon>
        <taxon>Flavobacteriales</taxon>
        <taxon>Weeksellaceae</taxon>
        <taxon>Elizabethkingia</taxon>
    </lineage>
</organism>